<evidence type="ECO:0000313" key="2">
    <source>
        <dbReference type="Proteomes" id="UP000765509"/>
    </source>
</evidence>
<name>A0A9Q3KIS4_9BASI</name>
<protein>
    <submittedName>
        <fullName evidence="1">Uncharacterized protein</fullName>
    </submittedName>
</protein>
<proteinExistence type="predicted"/>
<keyword evidence="2" id="KW-1185">Reference proteome</keyword>
<organism evidence="1 2">
    <name type="scientific">Austropuccinia psidii MF-1</name>
    <dbReference type="NCBI Taxonomy" id="1389203"/>
    <lineage>
        <taxon>Eukaryota</taxon>
        <taxon>Fungi</taxon>
        <taxon>Dikarya</taxon>
        <taxon>Basidiomycota</taxon>
        <taxon>Pucciniomycotina</taxon>
        <taxon>Pucciniomycetes</taxon>
        <taxon>Pucciniales</taxon>
        <taxon>Sphaerophragmiaceae</taxon>
        <taxon>Austropuccinia</taxon>
    </lineage>
</organism>
<dbReference type="EMBL" id="AVOT02106403">
    <property type="protein sequence ID" value="MBW0579985.1"/>
    <property type="molecule type" value="Genomic_DNA"/>
</dbReference>
<gene>
    <name evidence="1" type="ORF">O181_119700</name>
</gene>
<dbReference type="OrthoDB" id="3363185at2759"/>
<sequence length="161" mass="18382">MKAPECFDGTHTFKVKSFIQSFQLVFYNDLANFSQDRKKVFYATTFLIGRASELIEPHLSNFTNQDPNLISNSSKLVESQRFTLFGDPNKVRKAEAELDSLRMKEGGHLSLEIAYFRRLVSKIGDYGERALIHHFRKGLPSRTLDQLPSLSSRLNGYYPGA</sequence>
<dbReference type="Proteomes" id="UP000765509">
    <property type="component" value="Unassembled WGS sequence"/>
</dbReference>
<reference evidence="1" key="1">
    <citation type="submission" date="2021-03" db="EMBL/GenBank/DDBJ databases">
        <title>Draft genome sequence of rust myrtle Austropuccinia psidii MF-1, a brazilian biotype.</title>
        <authorList>
            <person name="Quecine M.C."/>
            <person name="Pachon D.M.R."/>
            <person name="Bonatelli M.L."/>
            <person name="Correr F.H."/>
            <person name="Franceschini L.M."/>
            <person name="Leite T.F."/>
            <person name="Margarido G.R.A."/>
            <person name="Almeida C.A."/>
            <person name="Ferrarezi J.A."/>
            <person name="Labate C.A."/>
        </authorList>
    </citation>
    <scope>NUCLEOTIDE SEQUENCE</scope>
    <source>
        <strain evidence="1">MF-1</strain>
    </source>
</reference>
<evidence type="ECO:0000313" key="1">
    <source>
        <dbReference type="EMBL" id="MBW0579985.1"/>
    </source>
</evidence>
<accession>A0A9Q3KIS4</accession>
<comment type="caution">
    <text evidence="1">The sequence shown here is derived from an EMBL/GenBank/DDBJ whole genome shotgun (WGS) entry which is preliminary data.</text>
</comment>
<dbReference type="AlphaFoldDB" id="A0A9Q3KIS4"/>